<dbReference type="RefSeq" id="WP_120191783.1">
    <property type="nucleotide sequence ID" value="NZ_RAPK01000006.1"/>
</dbReference>
<dbReference type="EMBL" id="RAPK01000006">
    <property type="protein sequence ID" value="RKD76373.1"/>
    <property type="molecule type" value="Genomic_DNA"/>
</dbReference>
<name>A0A419V8T9_9BACL</name>
<dbReference type="Pfam" id="PF00563">
    <property type="entry name" value="EAL"/>
    <property type="match status" value="1"/>
</dbReference>
<dbReference type="InterPro" id="IPR043128">
    <property type="entry name" value="Rev_trsase/Diguanyl_cyclase"/>
</dbReference>
<reference evidence="3 4" key="1">
    <citation type="submission" date="2018-09" db="EMBL/GenBank/DDBJ databases">
        <title>Genomic Encyclopedia of Archaeal and Bacterial Type Strains, Phase II (KMG-II): from individual species to whole genera.</title>
        <authorList>
            <person name="Goeker M."/>
        </authorList>
    </citation>
    <scope>NUCLEOTIDE SEQUENCE [LARGE SCALE GENOMIC DNA]</scope>
    <source>
        <strain evidence="3 4">DSM 17008</strain>
    </source>
</reference>
<dbReference type="NCBIfam" id="TIGR00254">
    <property type="entry name" value="GGDEF"/>
    <property type="match status" value="1"/>
</dbReference>
<dbReference type="GO" id="GO:0071111">
    <property type="term" value="F:cyclic-guanylate-specific phosphodiesterase activity"/>
    <property type="evidence" value="ECO:0007669"/>
    <property type="project" value="InterPro"/>
</dbReference>
<dbReference type="SUPFAM" id="SSF55073">
    <property type="entry name" value="Nucleotide cyclase"/>
    <property type="match status" value="1"/>
</dbReference>
<dbReference type="InterPro" id="IPR029016">
    <property type="entry name" value="GAF-like_dom_sf"/>
</dbReference>
<dbReference type="AlphaFoldDB" id="A0A419V8T9"/>
<dbReference type="PROSITE" id="PS50883">
    <property type="entry name" value="EAL"/>
    <property type="match status" value="1"/>
</dbReference>
<dbReference type="SMART" id="SM00267">
    <property type="entry name" value="GGDEF"/>
    <property type="match status" value="1"/>
</dbReference>
<evidence type="ECO:0000313" key="4">
    <source>
        <dbReference type="Proteomes" id="UP000285120"/>
    </source>
</evidence>
<dbReference type="InterPro" id="IPR001633">
    <property type="entry name" value="EAL_dom"/>
</dbReference>
<feature type="domain" description="GGDEF" evidence="2">
    <location>
        <begin position="181"/>
        <end position="318"/>
    </location>
</feature>
<dbReference type="Gene3D" id="3.30.450.40">
    <property type="match status" value="1"/>
</dbReference>
<dbReference type="CDD" id="cd01948">
    <property type="entry name" value="EAL"/>
    <property type="match status" value="1"/>
</dbReference>
<dbReference type="InterPro" id="IPR050706">
    <property type="entry name" value="Cyclic-di-GMP_PDE-like"/>
</dbReference>
<accession>A0A419V8T9</accession>
<dbReference type="InterPro" id="IPR000160">
    <property type="entry name" value="GGDEF_dom"/>
</dbReference>
<dbReference type="InterPro" id="IPR003018">
    <property type="entry name" value="GAF"/>
</dbReference>
<dbReference type="Gene3D" id="3.30.70.270">
    <property type="match status" value="1"/>
</dbReference>
<dbReference type="SUPFAM" id="SSF141868">
    <property type="entry name" value="EAL domain-like"/>
    <property type="match status" value="1"/>
</dbReference>
<sequence length="582" mass="66358">MIQEDMKHYTGLKDFLERVFEMMALNFPDHTIFFATNDKETNIIRKVLDQAELSIPEGKEDPYCDSFCHLAVEQPEKSIVIPDITEHPFTKKHPFTKQTGSGSFMGTAVLQENGEALGTLCLINDQLNCFSEDKLTLLKGYAYLIAKAVEVEQRQMRDSLTGLYLSSTLPSLFEKKQADYASWSMLYINLSGTRIFNERYGFETGDLRMQKVSKTLLEIFPAGSLLARAAQDKFIALLPFEADENPKSMTEFHVEKLLNHLKSMPCVINNETSYIRMVIGAAVSSENSHSFSELRDKSEQRAVRGNLKGTEGLIFTDNDDQEKIEIQEFTIRNAMEEESFTDQLALAYQPQIDIQKETITGVEALIRWHHPVHGFFPPNIWIPLAEQSESMHSIGLWVLQRACSEMKAVNTDLKLSVNVSPVQLYDPDFPCNVRHILKESGYPAAHLTFEITENIFLEKNPVILENLLELKEIGIKLAVDDFGVGYASFHLLHRFPIDILKIDRQLSADLTSISSKKIVEAIIELAYSLDMQCIVEGIETKEQHRYYQTHKVDWGQGYYYHKPMPASELAQLFTLFKKPVSL</sequence>
<dbReference type="SUPFAM" id="SSF55781">
    <property type="entry name" value="GAF domain-like"/>
    <property type="match status" value="1"/>
</dbReference>
<dbReference type="Pfam" id="PF00990">
    <property type="entry name" value="GGDEF"/>
    <property type="match status" value="1"/>
</dbReference>
<gene>
    <name evidence="3" type="ORF">ATL39_0590</name>
</gene>
<dbReference type="SMART" id="SM00052">
    <property type="entry name" value="EAL"/>
    <property type="match status" value="1"/>
</dbReference>
<evidence type="ECO:0000259" key="1">
    <source>
        <dbReference type="PROSITE" id="PS50883"/>
    </source>
</evidence>
<comment type="caution">
    <text evidence="3">The sequence shown here is derived from an EMBL/GenBank/DDBJ whole genome shotgun (WGS) entry which is preliminary data.</text>
</comment>
<dbReference type="SMART" id="SM00065">
    <property type="entry name" value="GAF"/>
    <property type="match status" value="1"/>
</dbReference>
<evidence type="ECO:0000313" key="3">
    <source>
        <dbReference type="EMBL" id="RKD76373.1"/>
    </source>
</evidence>
<evidence type="ECO:0000259" key="2">
    <source>
        <dbReference type="PROSITE" id="PS50887"/>
    </source>
</evidence>
<protein>
    <submittedName>
        <fullName evidence="3">Two-component system CheB/CheR fusion protein</fullName>
    </submittedName>
</protein>
<dbReference type="Proteomes" id="UP000285120">
    <property type="component" value="Unassembled WGS sequence"/>
</dbReference>
<dbReference type="Pfam" id="PF01590">
    <property type="entry name" value="GAF"/>
    <property type="match status" value="1"/>
</dbReference>
<keyword evidence="4" id="KW-1185">Reference proteome</keyword>
<proteinExistence type="predicted"/>
<dbReference type="InterPro" id="IPR029787">
    <property type="entry name" value="Nucleotide_cyclase"/>
</dbReference>
<dbReference type="PANTHER" id="PTHR33121">
    <property type="entry name" value="CYCLIC DI-GMP PHOSPHODIESTERASE PDEF"/>
    <property type="match status" value="1"/>
</dbReference>
<organism evidence="3 4">
    <name type="scientific">Sinobaca qinghaiensis</name>
    <dbReference type="NCBI Taxonomy" id="342944"/>
    <lineage>
        <taxon>Bacteria</taxon>
        <taxon>Bacillati</taxon>
        <taxon>Bacillota</taxon>
        <taxon>Bacilli</taxon>
        <taxon>Bacillales</taxon>
        <taxon>Sporolactobacillaceae</taxon>
        <taxon>Sinobaca</taxon>
    </lineage>
</organism>
<dbReference type="OrthoDB" id="9759607at2"/>
<dbReference type="InterPro" id="IPR035919">
    <property type="entry name" value="EAL_sf"/>
</dbReference>
<dbReference type="PROSITE" id="PS50887">
    <property type="entry name" value="GGDEF"/>
    <property type="match status" value="1"/>
</dbReference>
<dbReference type="PANTHER" id="PTHR33121:SF70">
    <property type="entry name" value="SIGNALING PROTEIN YKOW"/>
    <property type="match status" value="1"/>
</dbReference>
<feature type="domain" description="EAL" evidence="1">
    <location>
        <begin position="324"/>
        <end position="577"/>
    </location>
</feature>
<dbReference type="Gene3D" id="3.20.20.450">
    <property type="entry name" value="EAL domain"/>
    <property type="match status" value="1"/>
</dbReference>